<dbReference type="Proteomes" id="UP001056424">
    <property type="component" value="Segment"/>
</dbReference>
<evidence type="ECO:0008006" key="3">
    <source>
        <dbReference type="Google" id="ProtNLM"/>
    </source>
</evidence>
<evidence type="ECO:0000313" key="2">
    <source>
        <dbReference type="Proteomes" id="UP001056424"/>
    </source>
</evidence>
<accession>A0A9E7E198</accession>
<proteinExistence type="predicted"/>
<reference evidence="1" key="1">
    <citation type="journal article" date="2022" name="Viruses">
        <title>Isolation of novel Xanthomonas phages for the plant pathogens X. translucens and X. campestris.</title>
        <authorList>
            <person name="Erdrich S.H."/>
            <person name="Sharma V."/>
            <person name="Schurr U."/>
            <person name="Arsova B."/>
            <person name="Frunzke J."/>
        </authorList>
    </citation>
    <scope>NUCLEOTIDE SEQUENCE</scope>
</reference>
<name>A0A9E7E198_9CAUD</name>
<evidence type="ECO:0000313" key="1">
    <source>
        <dbReference type="EMBL" id="URA06842.1"/>
    </source>
</evidence>
<dbReference type="EMBL" id="ON189043">
    <property type="protein sequence ID" value="URA06842.1"/>
    <property type="molecule type" value="Genomic_DNA"/>
</dbReference>
<organism evidence="1 2">
    <name type="scientific">Xanthomonas phage Langgrundblatt2</name>
    <dbReference type="NCBI Taxonomy" id="2939129"/>
    <lineage>
        <taxon>Viruses</taxon>
        <taxon>Duplodnaviria</taxon>
        <taxon>Heunggongvirae</taxon>
        <taxon>Uroviricota</taxon>
        <taxon>Caudoviricetes</taxon>
        <taxon>Stanbaylleyvirinae</taxon>
        <taxon>Shirevirus</taxon>
        <taxon>Shirevirus langgrundblatt2</taxon>
    </lineage>
</organism>
<keyword evidence="2" id="KW-1185">Reference proteome</keyword>
<protein>
    <recommendedName>
        <fullName evidence="3">Phage protein</fullName>
    </recommendedName>
</protein>
<gene>
    <name evidence="1" type="ORF">Langgrundblatt2_BL20011</name>
</gene>
<sequence>MNTCIHSAIAPNMNRCIKCGKVWTGERWEAEKVDSIESREGYHACLCNLRRDRNPYFPQDSVPAVEWFKGWDKAARELKGKR</sequence>